<dbReference type="InterPro" id="IPR036392">
    <property type="entry name" value="PLAT/LH2_dom_sf"/>
</dbReference>
<proteinExistence type="inferred from homology"/>
<evidence type="ECO:0000313" key="15">
    <source>
        <dbReference type="Proteomes" id="UP001652642"/>
    </source>
</evidence>
<comment type="subcellular location">
    <subcellularLocation>
        <location evidence="1">Membrane</location>
        <topology evidence="1">Multi-pass membrane protein</topology>
    </subcellularLocation>
</comment>
<dbReference type="InterPro" id="IPR013122">
    <property type="entry name" value="PKD1_2_channel"/>
</dbReference>
<evidence type="ECO:0000256" key="3">
    <source>
        <dbReference type="ARBA" id="ARBA00022692"/>
    </source>
</evidence>
<feature type="transmembrane region" description="Helical" evidence="11">
    <location>
        <begin position="2297"/>
        <end position="2317"/>
    </location>
</feature>
<feature type="domain" description="PLAT" evidence="13">
    <location>
        <begin position="1590"/>
        <end position="1707"/>
    </location>
</feature>
<dbReference type="InterPro" id="IPR003915">
    <property type="entry name" value="PKD_2"/>
</dbReference>
<feature type="transmembrane region" description="Helical" evidence="11">
    <location>
        <begin position="2420"/>
        <end position="2442"/>
    </location>
</feature>
<evidence type="ECO:0000256" key="7">
    <source>
        <dbReference type="ARBA" id="ARBA00023180"/>
    </source>
</evidence>
<dbReference type="GO" id="GO:0005262">
    <property type="term" value="F:calcium channel activity"/>
    <property type="evidence" value="ECO:0007669"/>
    <property type="project" value="TreeGrafter"/>
</dbReference>
<evidence type="ECO:0000256" key="2">
    <source>
        <dbReference type="ARBA" id="ARBA00007200"/>
    </source>
</evidence>
<dbReference type="PANTHER" id="PTHR10877:SF185">
    <property type="entry name" value="POLYCYSTIN FAMILY RECEPTOR FOR EGG JELLY"/>
    <property type="match status" value="1"/>
</dbReference>
<evidence type="ECO:0000256" key="5">
    <source>
        <dbReference type="ARBA" id="ARBA00022989"/>
    </source>
</evidence>
<dbReference type="GeneID" id="110074989"/>
<dbReference type="PROSITE" id="PS51111">
    <property type="entry name" value="REJ"/>
    <property type="match status" value="1"/>
</dbReference>
<comment type="caution">
    <text evidence="9">Lacks conserved residue(s) required for the propagation of feature annotation.</text>
</comment>
<dbReference type="RefSeq" id="XP_020641453.2">
    <property type="nucleotide sequence ID" value="XM_020785794.2"/>
</dbReference>
<dbReference type="InParanoid" id="A0A6J0T2A4"/>
<evidence type="ECO:0000259" key="14">
    <source>
        <dbReference type="PROSITE" id="PS51111"/>
    </source>
</evidence>
<dbReference type="InterPro" id="IPR046791">
    <property type="entry name" value="Polycystin_dom"/>
</dbReference>
<dbReference type="Pfam" id="PF08016">
    <property type="entry name" value="PKD_channel"/>
    <property type="match status" value="1"/>
</dbReference>
<dbReference type="OrthoDB" id="2121937at2759"/>
<dbReference type="Pfam" id="PF20519">
    <property type="entry name" value="Polycystin_dom"/>
    <property type="match status" value="1"/>
</dbReference>
<feature type="signal peptide" evidence="12">
    <location>
        <begin position="1"/>
        <end position="20"/>
    </location>
</feature>
<dbReference type="PROSITE" id="PS50095">
    <property type="entry name" value="PLAT"/>
    <property type="match status" value="1"/>
</dbReference>
<feature type="transmembrane region" description="Helical" evidence="11">
    <location>
        <begin position="1545"/>
        <end position="1566"/>
    </location>
</feature>
<dbReference type="InterPro" id="IPR001024">
    <property type="entry name" value="PLAT/LH2_dom"/>
</dbReference>
<keyword evidence="6 11" id="KW-0472">Membrane</keyword>
<gene>
    <name evidence="16" type="primary">LOC110074989</name>
</gene>
<feature type="transmembrane region" description="Helical" evidence="11">
    <location>
        <begin position="1790"/>
        <end position="1811"/>
    </location>
</feature>
<protein>
    <submittedName>
        <fullName evidence="16">Polycystin family receptor for egg jelly-like</fullName>
    </submittedName>
</protein>
<organism evidence="15 16">
    <name type="scientific">Pogona vitticeps</name>
    <name type="common">central bearded dragon</name>
    <dbReference type="NCBI Taxonomy" id="103695"/>
    <lineage>
        <taxon>Eukaryota</taxon>
        <taxon>Metazoa</taxon>
        <taxon>Chordata</taxon>
        <taxon>Craniata</taxon>
        <taxon>Vertebrata</taxon>
        <taxon>Euteleostomi</taxon>
        <taxon>Lepidosauria</taxon>
        <taxon>Squamata</taxon>
        <taxon>Bifurcata</taxon>
        <taxon>Unidentata</taxon>
        <taxon>Episquamata</taxon>
        <taxon>Toxicofera</taxon>
        <taxon>Iguania</taxon>
        <taxon>Acrodonta</taxon>
        <taxon>Agamidae</taxon>
        <taxon>Amphibolurinae</taxon>
        <taxon>Pogona</taxon>
    </lineage>
</organism>
<feature type="transmembrane region" description="Helical" evidence="11">
    <location>
        <begin position="1906"/>
        <end position="1926"/>
    </location>
</feature>
<dbReference type="GO" id="GO:0016020">
    <property type="term" value="C:membrane"/>
    <property type="evidence" value="ECO:0007669"/>
    <property type="project" value="UniProtKB-SubCell"/>
</dbReference>
<dbReference type="GO" id="GO:0050982">
    <property type="term" value="P:detection of mechanical stimulus"/>
    <property type="evidence" value="ECO:0007669"/>
    <property type="project" value="TreeGrafter"/>
</dbReference>
<dbReference type="InterPro" id="IPR002859">
    <property type="entry name" value="PKD/REJ-like"/>
</dbReference>
<feature type="transmembrane region" description="Helical" evidence="11">
    <location>
        <begin position="1753"/>
        <end position="1770"/>
    </location>
</feature>
<dbReference type="InterPro" id="IPR042060">
    <property type="entry name" value="PLAT_polycystin1"/>
</dbReference>
<dbReference type="GO" id="GO:0005509">
    <property type="term" value="F:calcium ion binding"/>
    <property type="evidence" value="ECO:0007669"/>
    <property type="project" value="InterPro"/>
</dbReference>
<feature type="region of interest" description="Disordered" evidence="10">
    <location>
        <begin position="1843"/>
        <end position="1881"/>
    </location>
</feature>
<dbReference type="Gene3D" id="2.60.60.20">
    <property type="entry name" value="PLAT/LH2 domain"/>
    <property type="match status" value="1"/>
</dbReference>
<evidence type="ECO:0000256" key="10">
    <source>
        <dbReference type="SAM" id="MobiDB-lite"/>
    </source>
</evidence>
<name>A0A6J0T2A4_9SAUR</name>
<evidence type="ECO:0000256" key="12">
    <source>
        <dbReference type="SAM" id="SignalP"/>
    </source>
</evidence>
<sequence length="2585" mass="296491">MHCFVLFFFLLGYYSQYTTALQLHYLPPPLLVTCSNAQHHVYQRHDNELRISCFWDGKLDLKYSRNQRLASEIKGEDHGMQAPPYCQWFQDSILVQNTSRWSGQLVLSTDEDRGDARPPWAFTRVIVQCVSALCVVPFCSHNNLSIEVARQDVRLFLLSPQNLPIREWEPVQLGWCARLKSSTWSYHFKSQGGSPAEFLIPSNQHSEPFAPTVFLNSELHHVCALYYNYHVTVCYPRRGFYTASLQIENGPQLTRSLDLYVEPALLHVFSTTSTLLSLPDRTLNFSWTLRPLSPRIMAYSLVDEQGLEEWSLSHNYNPFAIQSNFCAAPKSQNSRDKIVANIYFRTNDRISGELLGKMDFSNKTLIFRTGSRTIYLTLNPQKVQMGMYIFSHASGLYHSTQEIMTADDTREQSSFHYIFYQQQSLSYLIILEFIQLRWYRFSMHLYLNRRDNLFKSLGEKDMDIHIFSDHAPEESVVYIVWFIPLQHPQLQCEWAFNLQLFDSRKKHLLWNSTYTYRNHVKSAARFLPHSVLSFRPTLYTGFVAPVNCRKSGLAHAILKATVNTYASKVTEPTVACQKSYCHELTVTIHKPNPSNLIMGYKRGSAITLQATMKAECRTSPSLGLGWKIYSLKMASSIPDWANPLMLPNEINTDGVMFNIPRNVLSYGFYHVNVTMRVLLPEYAITFVESDSVILQILPSDLVAVIAGGLFRTVGVSDFWALNASASFDPDSAKPLEGLVFRWYCTQQELDYSIMKLSPDQKCQPHQMDLLWSYSTHSVQMVKPNVLQENMKYYFVLVVLKQDRMASSFQTVHVVPGSVPLLDVTCLENCEKSIKVSESFILSGRCLNCEKTEPVYLWTLLSANSKEINFDWASKTKTGRSNPYMHINSFALRYMVGKSYTLSLKVSTQGRHSAVYKYSFYVNPPPRTGKCIIYPKEGTAFFTKFTVQCTGFEVKNGPLTYKVMVYSDPTETTNTTYLQNTVLGTAVYIGYQRKTPPSFLPPGLPSKNYALVIYVQVYDADGIFSQVTLQATVYDPGRNRSSDEVLYELRNLVRRLNGPISVFLKTKDYFNMGLYIYMVASSLNNIEASPLIYDLKVDLREILLNLSVGIPLTGVQIINQIVSSTCQITQDVKEISRESQLLTLRILKNATEALKRHRLKDLKSKELEVLGNGIFIGLSNVLRASVGNHQNININGVQEAIHVTEILADLVLGRKVPGEHETNMEAKDWSLHLWKNEKRDVSRVFSMKKQCRNCFYPRLSQETHNELPADAVVSTVNYIFDKDPFPWLANTSDIHTAVIGFKMVGAKSNGDVVGINPGVADVILVRKDQKSNPFNLTIGPDRELYKTTGGFNIEMKPITQDTFIQILSEINVTFDVSIHLGLNVSHPPIASYTAFSDKPPVPHEMHPTITDCAIQAPYILCLPHSLLRFAFKGSRRNTWNVSVVIKSDPIVRRQTTKIVRIVVFTADCLNLDSLQNQWKGGSCSLGPQSSWSKIHCICEAKESNTKTSRQLMDDSDIKFLSGRLVLYPNPLDINKVLLAEFDTNPVTLFTVFSIFAGYIFCATWAMIKDKADLKRKNKILVLPDNDPYQKVRYLVTIYTGSRLGSGTTADIFLELIGQNGVSDVHHMKHPQFPTFSRASIDTFLLTTKYDLGQILSLHVWHNTSGSSPNWYLSRVKIHNVQTKQSWLFLCRNWLGLGKADGKIERSFAARNLKSSLNKMDYFLINLARDLEESHIWLSIFSEVATGSFTRVQRVSCCLVIMLTTLLFNIMFFSGEEEKEVISVKQRYLKSIYIGFVSALFSIPVQLTITVLFKYSQDKPSVQNTSKNDPREDLPSLSETLMKEGTLPDEQTSHSKVQDVPFPEDNASNNNVPDEDSSSSSSDADQMAVHPELLFFFKTPRFSWFWRYVAWALVFLISGASAFLIILYGLTYGYTTSMEWFIASMTSFFESVFLLQTLKMGLISAMSTITLKYCENINWISTEQYQQMKLVQFSMDDKEMRWIHNEFIRVRRTKEYAPLIEDELIVLRKKVRAQHLAFVFVKDIICHLLFSSCVLSVAYSIEPTTTFYYNKAIYNKFSPGLSKVNKLEHIYMWMSNVFVPLIHNDYEPTYLSESWSKILGLPRMRQIRAKNTKKTCFTSHSFLNKYVISKSHCRHNYNTDSEDQSDYINSWTNPANQSATNHSSSFQGFTYQSDIYQWEYKSYGVFNAYGPGGYSFYFFPREQRPNTTLRLDDLQRNNWLDERTWAVIFELTTFNPDVNLYCSITIMFETTDMGVVNASLSVHSYKLSIFRYVTNSQKVVYGIIVYILVFYLADEFHMLRQERIGYLKTATNLNNFAIKTICIFFILLIALKYKLAFTLLEFHLLNPEEFVPFHVVSQVDQLYRMVTGVLAFLLVLKPYRYFRFLYKMRLAEKTMSAAFPGFIYLTMFAALLFSTYMSFGYLIFGEYEWSYNTLIHSLQTVVSYCFSGLKRTGIVTSDRWLGIFFRGSFMLVFICVFINLWRALLMSTYISMKQPVYEQHSDEAEAINFVVLKIQHIWRSITYQTSSESDTAVANTIIFGKPVITEKQQKGLRTKQLDGKKIDCLSI</sequence>
<feature type="disulfide bond" evidence="8">
    <location>
        <begin position="2134"/>
        <end position="2151"/>
    </location>
</feature>
<dbReference type="PRINTS" id="PR01433">
    <property type="entry name" value="POLYCYSTIN2"/>
</dbReference>
<evidence type="ECO:0000256" key="4">
    <source>
        <dbReference type="ARBA" id="ARBA00022729"/>
    </source>
</evidence>
<keyword evidence="4 12" id="KW-0732">Signal</keyword>
<keyword evidence="15" id="KW-1185">Reference proteome</keyword>
<feature type="transmembrane region" description="Helical" evidence="11">
    <location>
        <begin position="2380"/>
        <end position="2400"/>
    </location>
</feature>
<dbReference type="Proteomes" id="UP001652642">
    <property type="component" value="Chromosome 5"/>
</dbReference>
<feature type="chain" id="PRO_5046647937" evidence="12">
    <location>
        <begin position="21"/>
        <end position="2585"/>
    </location>
</feature>
<evidence type="ECO:0000256" key="1">
    <source>
        <dbReference type="ARBA" id="ARBA00004141"/>
    </source>
</evidence>
<evidence type="ECO:0000256" key="8">
    <source>
        <dbReference type="PIRSR" id="PIRSR603915-2"/>
    </source>
</evidence>
<keyword evidence="7" id="KW-0325">Glycoprotein</keyword>
<feature type="transmembrane region" description="Helical" evidence="11">
    <location>
        <begin position="2338"/>
        <end position="2360"/>
    </location>
</feature>
<dbReference type="Pfam" id="PF01477">
    <property type="entry name" value="PLAT"/>
    <property type="match status" value="1"/>
</dbReference>
<evidence type="ECO:0000256" key="11">
    <source>
        <dbReference type="SAM" id="Phobius"/>
    </source>
</evidence>
<feature type="transmembrane region" description="Helical" evidence="11">
    <location>
        <begin position="2481"/>
        <end position="2503"/>
    </location>
</feature>
<dbReference type="PANTHER" id="PTHR10877">
    <property type="entry name" value="POLYCYSTIN FAMILY MEMBER"/>
    <property type="match status" value="1"/>
</dbReference>
<accession>A0A6J0T2A4</accession>
<dbReference type="Pfam" id="PF02010">
    <property type="entry name" value="REJ"/>
    <property type="match status" value="1"/>
</dbReference>
<evidence type="ECO:0000256" key="9">
    <source>
        <dbReference type="PROSITE-ProRule" id="PRU00152"/>
    </source>
</evidence>
<feature type="transmembrane region" description="Helical" evidence="11">
    <location>
        <begin position="1938"/>
        <end position="1956"/>
    </location>
</feature>
<keyword evidence="3 11" id="KW-0812">Transmembrane</keyword>
<dbReference type="SMART" id="SM00308">
    <property type="entry name" value="LH2"/>
    <property type="match status" value="1"/>
</dbReference>
<dbReference type="SUPFAM" id="SSF49723">
    <property type="entry name" value="Lipase/lipooxygenase domain (PLAT/LH2 domain)"/>
    <property type="match status" value="1"/>
</dbReference>
<dbReference type="InterPro" id="IPR051223">
    <property type="entry name" value="Polycystin"/>
</dbReference>
<reference evidence="16" key="1">
    <citation type="submission" date="2025-08" db="UniProtKB">
        <authorList>
            <consortium name="RefSeq"/>
        </authorList>
    </citation>
    <scope>IDENTIFICATION</scope>
</reference>
<evidence type="ECO:0000313" key="16">
    <source>
        <dbReference type="RefSeq" id="XP_020641453.2"/>
    </source>
</evidence>
<evidence type="ECO:0000259" key="13">
    <source>
        <dbReference type="PROSITE" id="PS50095"/>
    </source>
</evidence>
<comment type="similarity">
    <text evidence="2">Belongs to the polycystin family.</text>
</comment>
<feature type="transmembrane region" description="Helical" evidence="11">
    <location>
        <begin position="2034"/>
        <end position="2059"/>
    </location>
</feature>
<dbReference type="CDD" id="cd01752">
    <property type="entry name" value="PLAT_polycystin"/>
    <property type="match status" value="1"/>
</dbReference>
<feature type="domain" description="REJ" evidence="14">
    <location>
        <begin position="581"/>
        <end position="1282"/>
    </location>
</feature>
<dbReference type="KEGG" id="pvt:110074989"/>
<dbReference type="InterPro" id="IPR014010">
    <property type="entry name" value="REJ_dom"/>
</dbReference>
<keyword evidence="5 11" id="KW-1133">Transmembrane helix</keyword>
<evidence type="ECO:0000256" key="6">
    <source>
        <dbReference type="ARBA" id="ARBA00023136"/>
    </source>
</evidence>